<keyword evidence="2" id="KW-1185">Reference proteome</keyword>
<proteinExistence type="predicted"/>
<gene>
    <name evidence="1" type="ORF">SAMN02910451_00179</name>
</gene>
<name>A0A1G5AEG5_9FIRM</name>
<dbReference type="OrthoDB" id="243939at2"/>
<dbReference type="RefSeq" id="WP_074461023.1">
    <property type="nucleotide sequence ID" value="NZ_FMUR01000003.1"/>
</dbReference>
<dbReference type="AlphaFoldDB" id="A0A1G5AEG5"/>
<reference evidence="2" key="1">
    <citation type="submission" date="2016-10" db="EMBL/GenBank/DDBJ databases">
        <authorList>
            <person name="Varghese N."/>
            <person name="Submissions S."/>
        </authorList>
    </citation>
    <scope>NUCLEOTIDE SEQUENCE [LARGE SCALE GENOMIC DNA]</scope>
    <source>
        <strain evidence="2">XBD2006</strain>
    </source>
</reference>
<accession>A0A1G5AEG5</accession>
<sequence length="271" mass="31884">MNSLEELLKRERDRLLRISRIVEDRLTDAPDGFLKITTSKNNTQFIYCSGNNKNSYIKKDKVKLAYKLAQKSYDSKVKRLVDRRLKQLATIAEEYKDNEIEDIYRELHPIRKSIVEAVEIPWDQRIKRWKSVPYNGKDFADNIPVIYTKKGERVRSKTEKILADYFYDNGIEYKYECPLKLRGIGTIYPDFTFLRKRDGKEVYWEHDGRMDDPGYAEKAIQKINSYMLNGIFPGDNLILSFESQKTVLSDKIIQALVVKYGLKSELPERNT</sequence>
<evidence type="ECO:0000313" key="1">
    <source>
        <dbReference type="EMBL" id="SCX76276.1"/>
    </source>
</evidence>
<protein>
    <submittedName>
        <fullName evidence="1">Uncharacterized protein</fullName>
    </submittedName>
</protein>
<organism evidence="1 2">
    <name type="scientific">Butyrivibrio hungatei</name>
    <dbReference type="NCBI Taxonomy" id="185008"/>
    <lineage>
        <taxon>Bacteria</taxon>
        <taxon>Bacillati</taxon>
        <taxon>Bacillota</taxon>
        <taxon>Clostridia</taxon>
        <taxon>Lachnospirales</taxon>
        <taxon>Lachnospiraceae</taxon>
        <taxon>Butyrivibrio</taxon>
    </lineage>
</organism>
<dbReference type="EMBL" id="FMUR01000003">
    <property type="protein sequence ID" value="SCX76276.1"/>
    <property type="molecule type" value="Genomic_DNA"/>
</dbReference>
<evidence type="ECO:0000313" key="2">
    <source>
        <dbReference type="Proteomes" id="UP000183047"/>
    </source>
</evidence>
<dbReference type="Proteomes" id="UP000183047">
    <property type="component" value="Unassembled WGS sequence"/>
</dbReference>